<protein>
    <submittedName>
        <fullName evidence="1">Uncharacterized protein</fullName>
    </submittedName>
</protein>
<gene>
    <name evidence="1" type="ORF">F4554_003758</name>
</gene>
<dbReference type="Proteomes" id="UP000579605">
    <property type="component" value="Unassembled WGS sequence"/>
</dbReference>
<accession>A0A852ZQ14</accession>
<reference evidence="1 2" key="1">
    <citation type="submission" date="2020-07" db="EMBL/GenBank/DDBJ databases">
        <title>Sequencing the genomes of 1000 actinobacteria strains.</title>
        <authorList>
            <person name="Klenk H.-P."/>
        </authorList>
    </citation>
    <scope>NUCLEOTIDE SEQUENCE [LARGE SCALE GENOMIC DNA]</scope>
    <source>
        <strain evidence="1 2">DSM 18448</strain>
    </source>
</reference>
<organism evidence="1 2">
    <name type="scientific">Actinopolymorpha rutila</name>
    <dbReference type="NCBI Taxonomy" id="446787"/>
    <lineage>
        <taxon>Bacteria</taxon>
        <taxon>Bacillati</taxon>
        <taxon>Actinomycetota</taxon>
        <taxon>Actinomycetes</taxon>
        <taxon>Propionibacteriales</taxon>
        <taxon>Actinopolymorphaceae</taxon>
        <taxon>Actinopolymorpha</taxon>
    </lineage>
</organism>
<evidence type="ECO:0000313" key="1">
    <source>
        <dbReference type="EMBL" id="NYH91120.1"/>
    </source>
</evidence>
<name>A0A852ZQ14_9ACTN</name>
<evidence type="ECO:0000313" key="2">
    <source>
        <dbReference type="Proteomes" id="UP000579605"/>
    </source>
</evidence>
<dbReference type="RefSeq" id="WP_179788750.1">
    <property type="nucleotide sequence ID" value="NZ_BAAARR010000030.1"/>
</dbReference>
<keyword evidence="2" id="KW-1185">Reference proteome</keyword>
<dbReference type="AlphaFoldDB" id="A0A852ZQ14"/>
<proteinExistence type="predicted"/>
<dbReference type="EMBL" id="JACBZH010000001">
    <property type="protein sequence ID" value="NYH91120.1"/>
    <property type="molecule type" value="Genomic_DNA"/>
</dbReference>
<sequence length="89" mass="10006">MSTLEDLVIHYRLARATFPDAGADDLAEVILSRLSTDEWLTLVGSRPRDCADDSGGGVRELAKEQVYRFVWAMGQDDVLLIEEEDEDFT</sequence>
<comment type="caution">
    <text evidence="1">The sequence shown here is derived from an EMBL/GenBank/DDBJ whole genome shotgun (WGS) entry which is preliminary data.</text>
</comment>